<dbReference type="PANTHER" id="PTHR11349">
    <property type="entry name" value="NUCLEOSIDE DIPHOSPHATE KINASE"/>
    <property type="match status" value="1"/>
</dbReference>
<evidence type="ECO:0000256" key="10">
    <source>
        <dbReference type="ARBA" id="ARBA00022842"/>
    </source>
</evidence>
<proteinExistence type="inferred from homology"/>
<dbReference type="Gene3D" id="3.30.70.141">
    <property type="entry name" value="Nucleoside diphosphate kinase-like domain"/>
    <property type="match status" value="1"/>
</dbReference>
<evidence type="ECO:0000256" key="9">
    <source>
        <dbReference type="ARBA" id="ARBA00022840"/>
    </source>
</evidence>
<evidence type="ECO:0000256" key="8">
    <source>
        <dbReference type="ARBA" id="ARBA00022777"/>
    </source>
</evidence>
<evidence type="ECO:0000313" key="13">
    <source>
        <dbReference type="EMBL" id="EQD71307.1"/>
    </source>
</evidence>
<comment type="similarity">
    <text evidence="2">Belongs to the NDK family.</text>
</comment>
<dbReference type="FunFam" id="3.30.70.141:FF:000003">
    <property type="entry name" value="Nucleoside diphosphate kinase"/>
    <property type="match status" value="1"/>
</dbReference>
<dbReference type="InterPro" id="IPR034907">
    <property type="entry name" value="NDK-like_dom"/>
</dbReference>
<evidence type="ECO:0000256" key="3">
    <source>
        <dbReference type="ARBA" id="ARBA00012966"/>
    </source>
</evidence>
<keyword evidence="5 13" id="KW-0808">Transferase</keyword>
<evidence type="ECO:0000256" key="1">
    <source>
        <dbReference type="ARBA" id="ARBA00001946"/>
    </source>
</evidence>
<accession>T1BNB9</accession>
<keyword evidence="11" id="KW-0546">Nucleotide metabolism</keyword>
<dbReference type="GO" id="GO:0046872">
    <property type="term" value="F:metal ion binding"/>
    <property type="evidence" value="ECO:0007669"/>
    <property type="project" value="UniProtKB-KW"/>
</dbReference>
<evidence type="ECO:0000256" key="5">
    <source>
        <dbReference type="ARBA" id="ARBA00022679"/>
    </source>
</evidence>
<dbReference type="GO" id="GO:0006228">
    <property type="term" value="P:UTP biosynthetic process"/>
    <property type="evidence" value="ECO:0007669"/>
    <property type="project" value="InterPro"/>
</dbReference>
<dbReference type="PROSITE" id="PS51374">
    <property type="entry name" value="NDPK_LIKE"/>
    <property type="match status" value="1"/>
</dbReference>
<reference evidence="13" key="2">
    <citation type="journal article" date="2014" name="ISME J.">
        <title>Microbial stratification in low pH oxic and suboxic macroscopic growths along an acid mine drainage.</title>
        <authorList>
            <person name="Mendez-Garcia C."/>
            <person name="Mesa V."/>
            <person name="Sprenger R.R."/>
            <person name="Richter M."/>
            <person name="Diez M.S."/>
            <person name="Solano J."/>
            <person name="Bargiela R."/>
            <person name="Golyshina O.V."/>
            <person name="Manteca A."/>
            <person name="Ramos J.L."/>
            <person name="Gallego J.R."/>
            <person name="Llorente I."/>
            <person name="Martins Dos Santos V.A."/>
            <person name="Jensen O.N."/>
            <person name="Pelaez A.I."/>
            <person name="Sanchez J."/>
            <person name="Ferrer M."/>
        </authorList>
    </citation>
    <scope>NUCLEOTIDE SEQUENCE</scope>
</reference>
<dbReference type="AlphaFoldDB" id="T1BNB9"/>
<dbReference type="GO" id="GO:0006183">
    <property type="term" value="P:GTP biosynthetic process"/>
    <property type="evidence" value="ECO:0007669"/>
    <property type="project" value="InterPro"/>
</dbReference>
<evidence type="ECO:0000259" key="12">
    <source>
        <dbReference type="SMART" id="SM00562"/>
    </source>
</evidence>
<dbReference type="CDD" id="cd04413">
    <property type="entry name" value="NDPk_I"/>
    <property type="match status" value="1"/>
</dbReference>
<keyword evidence="9" id="KW-0067">ATP-binding</keyword>
<dbReference type="EMBL" id="AUZY01002833">
    <property type="protein sequence ID" value="EQD71307.1"/>
    <property type="molecule type" value="Genomic_DNA"/>
</dbReference>
<dbReference type="InterPro" id="IPR001564">
    <property type="entry name" value="Nucleoside_diP_kinase"/>
</dbReference>
<keyword evidence="10" id="KW-0460">Magnesium</keyword>
<evidence type="ECO:0000256" key="4">
    <source>
        <dbReference type="ARBA" id="ARBA00017632"/>
    </source>
</evidence>
<dbReference type="GO" id="GO:0004550">
    <property type="term" value="F:nucleoside diphosphate kinase activity"/>
    <property type="evidence" value="ECO:0007669"/>
    <property type="project" value="UniProtKB-EC"/>
</dbReference>
<dbReference type="SMART" id="SM00562">
    <property type="entry name" value="NDK"/>
    <property type="match status" value="1"/>
</dbReference>
<name>T1BNB9_9ZZZZ</name>
<keyword evidence="6" id="KW-0479">Metal-binding</keyword>
<keyword evidence="7" id="KW-0547">Nucleotide-binding</keyword>
<reference evidence="13" key="1">
    <citation type="submission" date="2013-08" db="EMBL/GenBank/DDBJ databases">
        <authorList>
            <person name="Mendez C."/>
            <person name="Richter M."/>
            <person name="Ferrer M."/>
            <person name="Sanchez J."/>
        </authorList>
    </citation>
    <scope>NUCLEOTIDE SEQUENCE</scope>
</reference>
<keyword evidence="8 13" id="KW-0418">Kinase</keyword>
<evidence type="ECO:0000256" key="6">
    <source>
        <dbReference type="ARBA" id="ARBA00022723"/>
    </source>
</evidence>
<protein>
    <recommendedName>
        <fullName evidence="4">Nucleoside diphosphate kinase</fullName>
        <ecNumber evidence="3">2.7.4.6</ecNumber>
    </recommendedName>
</protein>
<dbReference type="GO" id="GO:0005524">
    <property type="term" value="F:ATP binding"/>
    <property type="evidence" value="ECO:0007669"/>
    <property type="project" value="UniProtKB-KW"/>
</dbReference>
<dbReference type="PROSITE" id="PS00469">
    <property type="entry name" value="NDPK"/>
    <property type="match status" value="1"/>
</dbReference>
<comment type="cofactor">
    <cofactor evidence="1">
        <name>Mg(2+)</name>
        <dbReference type="ChEBI" id="CHEBI:18420"/>
    </cofactor>
</comment>
<dbReference type="NCBIfam" id="NF001908">
    <property type="entry name" value="PRK00668.1"/>
    <property type="match status" value="1"/>
</dbReference>
<dbReference type="PRINTS" id="PR01243">
    <property type="entry name" value="NUCDPKINASE"/>
</dbReference>
<feature type="domain" description="Nucleoside diphosphate kinase-like" evidence="12">
    <location>
        <begin position="1"/>
        <end position="128"/>
    </location>
</feature>
<sequence length="138" mass="15383">DGVRRGLMGEVLSRYERKGLKIVAARLLKVSPELAHRHYEEHREKPFFPELVRFITSGPVLALAVEGPRAVAVVRAINGATKPWEAAPGTLRGDLALSLTPNVVHASDSLPTAARELALYFREEDLVPYARVEEEYLR</sequence>
<evidence type="ECO:0000256" key="11">
    <source>
        <dbReference type="ARBA" id="ARBA00023080"/>
    </source>
</evidence>
<dbReference type="SUPFAM" id="SSF54919">
    <property type="entry name" value="Nucleoside diphosphate kinase, NDK"/>
    <property type="match status" value="1"/>
</dbReference>
<dbReference type="Pfam" id="PF00334">
    <property type="entry name" value="NDK"/>
    <property type="match status" value="1"/>
</dbReference>
<organism evidence="13">
    <name type="scientific">mine drainage metagenome</name>
    <dbReference type="NCBI Taxonomy" id="410659"/>
    <lineage>
        <taxon>unclassified sequences</taxon>
        <taxon>metagenomes</taxon>
        <taxon>ecological metagenomes</taxon>
    </lineage>
</organism>
<comment type="caution">
    <text evidence="13">The sequence shown here is derived from an EMBL/GenBank/DDBJ whole genome shotgun (WGS) entry which is preliminary data.</text>
</comment>
<gene>
    <name evidence="13" type="ORF">B1B_04535</name>
</gene>
<feature type="non-terminal residue" evidence="13">
    <location>
        <position position="1"/>
    </location>
</feature>
<dbReference type="InterPro" id="IPR023005">
    <property type="entry name" value="Nucleoside_diP_kinase_AS"/>
</dbReference>
<dbReference type="InterPro" id="IPR036850">
    <property type="entry name" value="NDK-like_dom_sf"/>
</dbReference>
<evidence type="ECO:0000256" key="7">
    <source>
        <dbReference type="ARBA" id="ARBA00022741"/>
    </source>
</evidence>
<evidence type="ECO:0000256" key="2">
    <source>
        <dbReference type="ARBA" id="ARBA00008142"/>
    </source>
</evidence>
<dbReference type="GO" id="GO:0006241">
    <property type="term" value="P:CTP biosynthetic process"/>
    <property type="evidence" value="ECO:0007669"/>
    <property type="project" value="InterPro"/>
</dbReference>
<dbReference type="EC" id="2.7.4.6" evidence="3"/>